<protein>
    <submittedName>
        <fullName evidence="3">SMP-30/gluconolactonase/LRE family protein</fullName>
        <ecNumber evidence="3">3.1.1.99</ecNumber>
    </submittedName>
</protein>
<evidence type="ECO:0000256" key="1">
    <source>
        <dbReference type="ARBA" id="ARBA00008853"/>
    </source>
</evidence>
<dbReference type="EC" id="3.1.1.99" evidence="3"/>
<dbReference type="RefSeq" id="WP_281042727.1">
    <property type="nucleotide sequence ID" value="NZ_JARYGZ010000001.1"/>
</dbReference>
<comment type="caution">
    <text evidence="3">The sequence shown here is derived from an EMBL/GenBank/DDBJ whole genome shotgun (WGS) entry which is preliminary data.</text>
</comment>
<keyword evidence="4" id="KW-1185">Reference proteome</keyword>
<evidence type="ECO:0000313" key="3">
    <source>
        <dbReference type="EMBL" id="MDH7637371.1"/>
    </source>
</evidence>
<dbReference type="InterPro" id="IPR005511">
    <property type="entry name" value="SMP-30"/>
</dbReference>
<proteinExistence type="inferred from homology"/>
<dbReference type="PRINTS" id="PR01790">
    <property type="entry name" value="SMP30FAMILY"/>
</dbReference>
<feature type="domain" description="SMP-30/Gluconolactonase/LRE-like region" evidence="2">
    <location>
        <begin position="17"/>
        <end position="256"/>
    </location>
</feature>
<name>A0ABT6MZ34_9SPHN</name>
<gene>
    <name evidence="3" type="ORF">QGN17_01385</name>
</gene>
<dbReference type="InterPro" id="IPR013658">
    <property type="entry name" value="SGL"/>
</dbReference>
<dbReference type="PANTHER" id="PTHR10907:SF47">
    <property type="entry name" value="REGUCALCIN"/>
    <property type="match status" value="1"/>
</dbReference>
<dbReference type="Pfam" id="PF08450">
    <property type="entry name" value="SGL"/>
    <property type="match status" value="1"/>
</dbReference>
<dbReference type="PANTHER" id="PTHR10907">
    <property type="entry name" value="REGUCALCIN"/>
    <property type="match status" value="1"/>
</dbReference>
<dbReference type="GO" id="GO:0016787">
    <property type="term" value="F:hydrolase activity"/>
    <property type="evidence" value="ECO:0007669"/>
    <property type="project" value="UniProtKB-KW"/>
</dbReference>
<evidence type="ECO:0000259" key="2">
    <source>
        <dbReference type="Pfam" id="PF08450"/>
    </source>
</evidence>
<dbReference type="Gene3D" id="2.120.10.30">
    <property type="entry name" value="TolB, C-terminal domain"/>
    <property type="match status" value="1"/>
</dbReference>
<evidence type="ECO:0000313" key="4">
    <source>
        <dbReference type="Proteomes" id="UP001160625"/>
    </source>
</evidence>
<comment type="similarity">
    <text evidence="1">Belongs to the SMP-30/CGR1 family.</text>
</comment>
<reference evidence="3" key="1">
    <citation type="submission" date="2023-04" db="EMBL/GenBank/DDBJ databases">
        <title>Sphingomonas sp. MAHUQ-71 isolated from rice field.</title>
        <authorList>
            <person name="Huq M.A."/>
        </authorList>
    </citation>
    <scope>NUCLEOTIDE SEQUENCE</scope>
    <source>
        <strain evidence="3">MAHUQ-71</strain>
    </source>
</reference>
<keyword evidence="3" id="KW-0378">Hydrolase</keyword>
<dbReference type="SUPFAM" id="SSF63829">
    <property type="entry name" value="Calcium-dependent phosphotriesterase"/>
    <property type="match status" value="1"/>
</dbReference>
<dbReference type="Proteomes" id="UP001160625">
    <property type="component" value="Unassembled WGS sequence"/>
</dbReference>
<sequence length="289" mass="31246">MTEARLATHALKVGAHLGEGPIWIDDALWFVDIKSKRIYRYDPAVNGCTRWDTPEYVGWVVPAAQGGLIAGFQSGPHRFDTRLARFERIATIDAHLPANRLNDACVDPSGRIWFGTMDNDEAASSGLLYRWDGAQVETMATEPVVITNGPAIPPSDDRLYHVDTLGRRVIRHAIGTDGALDAGEVFLTFDADDGYPDGAVCDAAGGVWLGFYGGWEARRYAPDGTLTQRIRFPVANVTKVALGGADGLTAWATTARQGLDTTALAAQPLAGDLFTFRVDVPAAPLHRAR</sequence>
<organism evidence="3 4">
    <name type="scientific">Sphingomonas oryzagri</name>
    <dbReference type="NCBI Taxonomy" id="3042314"/>
    <lineage>
        <taxon>Bacteria</taxon>
        <taxon>Pseudomonadati</taxon>
        <taxon>Pseudomonadota</taxon>
        <taxon>Alphaproteobacteria</taxon>
        <taxon>Sphingomonadales</taxon>
        <taxon>Sphingomonadaceae</taxon>
        <taxon>Sphingomonas</taxon>
    </lineage>
</organism>
<dbReference type="EMBL" id="JARYGZ010000001">
    <property type="protein sequence ID" value="MDH7637371.1"/>
    <property type="molecule type" value="Genomic_DNA"/>
</dbReference>
<accession>A0ABT6MZ34</accession>
<dbReference type="InterPro" id="IPR011042">
    <property type="entry name" value="6-blade_b-propeller_TolB-like"/>
</dbReference>